<dbReference type="EMBL" id="WACR01000006">
    <property type="protein sequence ID" value="KAB1064082.1"/>
    <property type="molecule type" value="Genomic_DNA"/>
</dbReference>
<dbReference type="Pfam" id="PF08279">
    <property type="entry name" value="HTH_11"/>
    <property type="match status" value="1"/>
</dbReference>
<feature type="domain" description="Helix-turn-helix type 11" evidence="1">
    <location>
        <begin position="9"/>
        <end position="57"/>
    </location>
</feature>
<sequence>MFNQNRIYRVFSLINYLKAKPPKSCRNLSSLLEISQRSVYRYIDLLIQLGFDVQKDRYGKFFIPNKENTPEFNPQEIDFLKKLVKTAGKSSKLAHSVLNKISSWSNLEVGAENLFNAHLGKVIEKLSQAIAEEKQVVLKKYYSANSQSITNRLIEPTKFTDNYESISGFEVGTKKNKFFNIERISEVEILDKHFQFEEQHQFYKPDVFGFRGNKMEKEVELKLSLRSRLLLKEEYPLSSPFIKPLGSEQYLFKTKVQSYKAPARFVLGLKSDIEVLGDKGFIQFLDDL</sequence>
<keyword evidence="3" id="KW-1185">Reference proteome</keyword>
<organism evidence="2 3">
    <name type="scientific">Salibacter halophilus</name>
    <dbReference type="NCBI Taxonomy" id="1803916"/>
    <lineage>
        <taxon>Bacteria</taxon>
        <taxon>Pseudomonadati</taxon>
        <taxon>Bacteroidota</taxon>
        <taxon>Flavobacteriia</taxon>
        <taxon>Flavobacteriales</taxon>
        <taxon>Salibacteraceae</taxon>
        <taxon>Salibacter</taxon>
    </lineage>
</organism>
<name>A0A6N6M6P1_9FLAO</name>
<dbReference type="PIRSF" id="PIRSF016838">
    <property type="entry name" value="PafC"/>
    <property type="match status" value="1"/>
</dbReference>
<dbReference type="AlphaFoldDB" id="A0A6N6M6P1"/>
<accession>A0A6N6M6P1</accession>
<evidence type="ECO:0000259" key="1">
    <source>
        <dbReference type="Pfam" id="PF08279"/>
    </source>
</evidence>
<evidence type="ECO:0000313" key="3">
    <source>
        <dbReference type="Proteomes" id="UP000435357"/>
    </source>
</evidence>
<reference evidence="2 3" key="1">
    <citation type="submission" date="2019-09" db="EMBL/GenBank/DDBJ databases">
        <title>Genomes of Cryomorphaceae.</title>
        <authorList>
            <person name="Bowman J.P."/>
        </authorList>
    </citation>
    <scope>NUCLEOTIDE SEQUENCE [LARGE SCALE GENOMIC DNA]</scope>
    <source>
        <strain evidence="2 3">KCTC 52047</strain>
    </source>
</reference>
<dbReference type="InterPro" id="IPR051534">
    <property type="entry name" value="CBASS_pafABC_assoc_protein"/>
</dbReference>
<dbReference type="PANTHER" id="PTHR34580:SF3">
    <property type="entry name" value="PROTEIN PAFB"/>
    <property type="match status" value="1"/>
</dbReference>
<dbReference type="RefSeq" id="WP_151168235.1">
    <property type="nucleotide sequence ID" value="NZ_WACR01000006.1"/>
</dbReference>
<dbReference type="InterPro" id="IPR013196">
    <property type="entry name" value="HTH_11"/>
</dbReference>
<gene>
    <name evidence="2" type="ORF">F3059_08610</name>
</gene>
<dbReference type="OrthoDB" id="1315521at2"/>
<comment type="caution">
    <text evidence="2">The sequence shown here is derived from an EMBL/GenBank/DDBJ whole genome shotgun (WGS) entry which is preliminary data.</text>
</comment>
<dbReference type="InterPro" id="IPR028349">
    <property type="entry name" value="PafC-like"/>
</dbReference>
<dbReference type="InterPro" id="IPR036388">
    <property type="entry name" value="WH-like_DNA-bd_sf"/>
</dbReference>
<dbReference type="PROSITE" id="PS52050">
    <property type="entry name" value="WYL"/>
    <property type="match status" value="1"/>
</dbReference>
<proteinExistence type="predicted"/>
<dbReference type="Proteomes" id="UP000435357">
    <property type="component" value="Unassembled WGS sequence"/>
</dbReference>
<dbReference type="PANTHER" id="PTHR34580">
    <property type="match status" value="1"/>
</dbReference>
<evidence type="ECO:0000313" key="2">
    <source>
        <dbReference type="EMBL" id="KAB1064082.1"/>
    </source>
</evidence>
<dbReference type="Gene3D" id="1.10.10.10">
    <property type="entry name" value="Winged helix-like DNA-binding domain superfamily/Winged helix DNA-binding domain"/>
    <property type="match status" value="1"/>
</dbReference>
<protein>
    <submittedName>
        <fullName evidence="2">WYL domain-containing protein</fullName>
    </submittedName>
</protein>